<gene>
    <name evidence="9" type="ORF">C5Y83_05480</name>
</gene>
<evidence type="ECO:0000313" key="10">
    <source>
        <dbReference type="Proteomes" id="UP000238322"/>
    </source>
</evidence>
<dbReference type="InterPro" id="IPR050491">
    <property type="entry name" value="AmpC-like"/>
</dbReference>
<dbReference type="PANTHER" id="PTHR46825:SF8">
    <property type="entry name" value="BETA-LACTAMASE-RELATED"/>
    <property type="match status" value="1"/>
</dbReference>
<dbReference type="EMBL" id="PUHY01000005">
    <property type="protein sequence ID" value="PQO37396.1"/>
    <property type="molecule type" value="Genomic_DNA"/>
</dbReference>
<name>A0A2S8FYY7_9BACT</name>
<feature type="chain" id="PRO_5015773321" description="Beta-lactamase" evidence="6">
    <location>
        <begin position="21"/>
        <end position="456"/>
    </location>
</feature>
<dbReference type="SUPFAM" id="SSF56601">
    <property type="entry name" value="beta-lactamase/transpeptidase-like"/>
    <property type="match status" value="1"/>
</dbReference>
<comment type="similarity">
    <text evidence="2 5">Belongs to the class-C beta-lactamase family.</text>
</comment>
<proteinExistence type="inferred from homology"/>
<dbReference type="InterPro" id="IPR021860">
    <property type="entry name" value="Peptidase_S12_Pab87-rel_C"/>
</dbReference>
<evidence type="ECO:0000256" key="5">
    <source>
        <dbReference type="RuleBase" id="RU361140"/>
    </source>
</evidence>
<dbReference type="AlphaFoldDB" id="A0A2S8FYY7"/>
<evidence type="ECO:0000256" key="2">
    <source>
        <dbReference type="ARBA" id="ARBA00007840"/>
    </source>
</evidence>
<keyword evidence="6" id="KW-0732">Signal</keyword>
<protein>
    <recommendedName>
        <fullName evidence="5">Beta-lactamase</fullName>
        <ecNumber evidence="5">3.5.2.6</ecNumber>
    </recommendedName>
</protein>
<organism evidence="9 10">
    <name type="scientific">Blastopirellula marina</name>
    <dbReference type="NCBI Taxonomy" id="124"/>
    <lineage>
        <taxon>Bacteria</taxon>
        <taxon>Pseudomonadati</taxon>
        <taxon>Planctomycetota</taxon>
        <taxon>Planctomycetia</taxon>
        <taxon>Pirellulales</taxon>
        <taxon>Pirellulaceae</taxon>
        <taxon>Blastopirellula</taxon>
    </lineage>
</organism>
<dbReference type="Pfam" id="PF11954">
    <property type="entry name" value="DUF3471"/>
    <property type="match status" value="1"/>
</dbReference>
<dbReference type="GO" id="GO:0017001">
    <property type="term" value="P:antibiotic catabolic process"/>
    <property type="evidence" value="ECO:0007669"/>
    <property type="project" value="InterPro"/>
</dbReference>
<dbReference type="InterPro" id="IPR001586">
    <property type="entry name" value="Beta-lactam_class-C_AS"/>
</dbReference>
<dbReference type="OrthoDB" id="9803467at2"/>
<sequence length="456" mass="50095">MKDFIFLTLSLLCLSGVAQADDLADKVDRLAAPYVESKTVVGMTIGVIQGENKVVRGYGRLSAKDSKVPDGKTIYEIGSISKVFTGILLADAMVEGRVSLVTPADELLPDSVKMPRREESSPIRLWHLSTHTSGLPRLPDNLAPADPENPYADYNGQQLAQFLQKFQPRKRPGEEMSYSNLGAGLLGELLASQQKTDYGSLLEQEIAQPLKMADTRVALDQSQKQRLATPHVAGGTVSRNWDFLKLAGAGGIRSDADDMLKFAEAQLHPPKNDLGTAINIAWQVHQQPIGENDFAMGLGWHVARDGATRWHNGQTGGYHAAIFVNRKVDAAVVILANTATHDIDTLAEQIMRMLAGSSEQPRKFAEVLEVSPEKMKRYVGKYQIVPGAVFTVTVKDDQLLVGLTGQPTFRVFPRSETEWYYKVVEATLTFQVDKSGKCNSVVLHQNGIKQTAKRIE</sequence>
<evidence type="ECO:0000259" key="8">
    <source>
        <dbReference type="Pfam" id="PF11954"/>
    </source>
</evidence>
<dbReference type="Gene3D" id="3.40.710.10">
    <property type="entry name" value="DD-peptidase/beta-lactamase superfamily"/>
    <property type="match status" value="1"/>
</dbReference>
<feature type="signal peptide" evidence="6">
    <location>
        <begin position="1"/>
        <end position="20"/>
    </location>
</feature>
<dbReference type="PROSITE" id="PS00336">
    <property type="entry name" value="BETA_LACTAMASE_C"/>
    <property type="match status" value="1"/>
</dbReference>
<accession>A0A2S8FYY7</accession>
<dbReference type="GO" id="GO:0046677">
    <property type="term" value="P:response to antibiotic"/>
    <property type="evidence" value="ECO:0007669"/>
    <property type="project" value="UniProtKB-UniRule"/>
</dbReference>
<feature type="domain" description="Peptidase S12 Pab87-related C-terminal" evidence="8">
    <location>
        <begin position="370"/>
        <end position="444"/>
    </location>
</feature>
<dbReference type="PANTHER" id="PTHR46825">
    <property type="entry name" value="D-ALANYL-D-ALANINE-CARBOXYPEPTIDASE/ENDOPEPTIDASE AMPH"/>
    <property type="match status" value="1"/>
</dbReference>
<comment type="caution">
    <text evidence="9">The sequence shown here is derived from an EMBL/GenBank/DDBJ whole genome shotgun (WGS) entry which is preliminary data.</text>
</comment>
<evidence type="ECO:0000256" key="1">
    <source>
        <dbReference type="ARBA" id="ARBA00001526"/>
    </source>
</evidence>
<feature type="domain" description="Beta-lactamase-related" evidence="7">
    <location>
        <begin position="27"/>
        <end position="340"/>
    </location>
</feature>
<dbReference type="GO" id="GO:0008800">
    <property type="term" value="F:beta-lactamase activity"/>
    <property type="evidence" value="ECO:0007669"/>
    <property type="project" value="UniProtKB-UniRule"/>
</dbReference>
<keyword evidence="3 5" id="KW-0378">Hydrolase</keyword>
<evidence type="ECO:0000259" key="7">
    <source>
        <dbReference type="Pfam" id="PF00144"/>
    </source>
</evidence>
<evidence type="ECO:0000256" key="3">
    <source>
        <dbReference type="ARBA" id="ARBA00022801"/>
    </source>
</evidence>
<keyword evidence="4 5" id="KW-0046">Antibiotic resistance</keyword>
<dbReference type="RefSeq" id="WP_105328645.1">
    <property type="nucleotide sequence ID" value="NZ_PUHY01000005.1"/>
</dbReference>
<dbReference type="InterPro" id="IPR001466">
    <property type="entry name" value="Beta-lactam-related"/>
</dbReference>
<comment type="catalytic activity">
    <reaction evidence="1 5">
        <text>a beta-lactam + H2O = a substituted beta-amino acid</text>
        <dbReference type="Rhea" id="RHEA:20401"/>
        <dbReference type="ChEBI" id="CHEBI:15377"/>
        <dbReference type="ChEBI" id="CHEBI:35627"/>
        <dbReference type="ChEBI" id="CHEBI:140347"/>
        <dbReference type="EC" id="3.5.2.6"/>
    </reaction>
</comment>
<evidence type="ECO:0000256" key="6">
    <source>
        <dbReference type="SAM" id="SignalP"/>
    </source>
</evidence>
<dbReference type="InterPro" id="IPR012338">
    <property type="entry name" value="Beta-lactam/transpept-like"/>
</dbReference>
<evidence type="ECO:0000256" key="4">
    <source>
        <dbReference type="ARBA" id="ARBA00023251"/>
    </source>
</evidence>
<dbReference type="Proteomes" id="UP000238322">
    <property type="component" value="Unassembled WGS sequence"/>
</dbReference>
<dbReference type="Pfam" id="PF00144">
    <property type="entry name" value="Beta-lactamase"/>
    <property type="match status" value="1"/>
</dbReference>
<dbReference type="GO" id="GO:0030288">
    <property type="term" value="C:outer membrane-bounded periplasmic space"/>
    <property type="evidence" value="ECO:0007669"/>
    <property type="project" value="InterPro"/>
</dbReference>
<evidence type="ECO:0000313" key="9">
    <source>
        <dbReference type="EMBL" id="PQO37396.1"/>
    </source>
</evidence>
<dbReference type="EC" id="3.5.2.6" evidence="5"/>
<reference evidence="9 10" key="1">
    <citation type="submission" date="2018-02" db="EMBL/GenBank/DDBJ databases">
        <title>Comparative genomes isolates from brazilian mangrove.</title>
        <authorList>
            <person name="Araujo J.E."/>
            <person name="Taketani R.G."/>
            <person name="Silva M.C.P."/>
            <person name="Loureco M.V."/>
            <person name="Andreote F.D."/>
        </authorList>
    </citation>
    <scope>NUCLEOTIDE SEQUENCE [LARGE SCALE GENOMIC DNA]</scope>
    <source>
        <strain evidence="9 10">Hex-1 MGV</strain>
    </source>
</reference>